<dbReference type="Pfam" id="PF10294">
    <property type="entry name" value="Methyltransf_16"/>
    <property type="match status" value="1"/>
</dbReference>
<name>A0A8S0WSB9_CYCAE</name>
<dbReference type="AlphaFoldDB" id="A0A8S0WSB9"/>
<dbReference type="EMBL" id="CACVBS010000079">
    <property type="protein sequence ID" value="CAA7269677.1"/>
    <property type="molecule type" value="Genomic_DNA"/>
</dbReference>
<dbReference type="Proteomes" id="UP000467700">
    <property type="component" value="Unassembled WGS sequence"/>
</dbReference>
<dbReference type="CDD" id="cd02440">
    <property type="entry name" value="AdoMet_MTases"/>
    <property type="match status" value="1"/>
</dbReference>
<comment type="caution">
    <text evidence="1">The sequence shown here is derived from an EMBL/GenBank/DDBJ whole genome shotgun (WGS) entry which is preliminary data.</text>
</comment>
<keyword evidence="2" id="KW-1185">Reference proteome</keyword>
<gene>
    <name evidence="1" type="ORF">AAE3_LOCUS11712</name>
</gene>
<dbReference type="SUPFAM" id="SSF53335">
    <property type="entry name" value="S-adenosyl-L-methionine-dependent methyltransferases"/>
    <property type="match status" value="1"/>
</dbReference>
<dbReference type="Gene3D" id="3.40.50.150">
    <property type="entry name" value="Vaccinia Virus protein VP39"/>
    <property type="match status" value="1"/>
</dbReference>
<evidence type="ECO:0000313" key="1">
    <source>
        <dbReference type="EMBL" id="CAA7269677.1"/>
    </source>
</evidence>
<dbReference type="PANTHER" id="PTHR14614:SF147">
    <property type="entry name" value="S-ADENOSYLMETHIONINE-DEPENDENT METHYLTRANSFERASE OF THE SEVEN BETA-STRAND FAMILY"/>
    <property type="match status" value="1"/>
</dbReference>
<sequence>MVLPPTSHLPPIKRIASYPISSLNEALDYLRQIYNPPVRGSRRRTTSKKDASRLLDALRTDAFEQAYAIKWLTVLISQLGESEDVTNASEREAIVESGAALLAVCAGTASAGTITRQFAFEPSPESSPGAQPIVVNLKDIPLENRDYGSLGAQTWGGACIMAEMIVENPATFGLLPGRPLRCLELGAGTGLVSLTVAKVLQGILGKEIIESQVVATDFYPSVLANLKENIRSNFYSTSPRIDSVRLDWSEFCSSDPSNDLEILQSPFDVVYGADIVYEAQHSVWIKRCARKVLRKPSQKPSLDAPTFHLIIPLRKTHTVESETIEAMFKDQNEIEGADLVIKHKEIIICDADSGEKGEEIEYAYYRIGWP</sequence>
<evidence type="ECO:0000313" key="2">
    <source>
        <dbReference type="Proteomes" id="UP000467700"/>
    </source>
</evidence>
<dbReference type="InterPro" id="IPR019410">
    <property type="entry name" value="Methyltransf_16"/>
</dbReference>
<dbReference type="OrthoDB" id="433955at2759"/>
<protein>
    <submittedName>
        <fullName evidence="1">Uncharacterized protein</fullName>
    </submittedName>
</protein>
<dbReference type="GO" id="GO:0008757">
    <property type="term" value="F:S-adenosylmethionine-dependent methyltransferase activity"/>
    <property type="evidence" value="ECO:0007669"/>
    <property type="project" value="UniProtKB-ARBA"/>
</dbReference>
<accession>A0A8S0WSB9</accession>
<dbReference type="PANTHER" id="PTHR14614">
    <property type="entry name" value="HEPATOCELLULAR CARCINOMA-ASSOCIATED ANTIGEN"/>
    <property type="match status" value="1"/>
</dbReference>
<reference evidence="1 2" key="1">
    <citation type="submission" date="2020-01" db="EMBL/GenBank/DDBJ databases">
        <authorList>
            <person name="Gupta K D."/>
        </authorList>
    </citation>
    <scope>NUCLEOTIDE SEQUENCE [LARGE SCALE GENOMIC DNA]</scope>
</reference>
<dbReference type="InterPro" id="IPR029063">
    <property type="entry name" value="SAM-dependent_MTases_sf"/>
</dbReference>
<proteinExistence type="predicted"/>
<organism evidence="1 2">
    <name type="scientific">Cyclocybe aegerita</name>
    <name type="common">Black poplar mushroom</name>
    <name type="synonym">Agrocybe aegerita</name>
    <dbReference type="NCBI Taxonomy" id="1973307"/>
    <lineage>
        <taxon>Eukaryota</taxon>
        <taxon>Fungi</taxon>
        <taxon>Dikarya</taxon>
        <taxon>Basidiomycota</taxon>
        <taxon>Agaricomycotina</taxon>
        <taxon>Agaricomycetes</taxon>
        <taxon>Agaricomycetidae</taxon>
        <taxon>Agaricales</taxon>
        <taxon>Agaricineae</taxon>
        <taxon>Bolbitiaceae</taxon>
        <taxon>Cyclocybe</taxon>
    </lineage>
</organism>